<proteinExistence type="inferred from homology"/>
<dbReference type="GO" id="GO:0016020">
    <property type="term" value="C:membrane"/>
    <property type="evidence" value="ECO:0007669"/>
    <property type="project" value="InterPro"/>
</dbReference>
<evidence type="ECO:0000256" key="9">
    <source>
        <dbReference type="RuleBase" id="RU361193"/>
    </source>
</evidence>
<keyword evidence="5 8" id="KW-1015">Disulfide bond</keyword>
<dbReference type="GO" id="GO:0005783">
    <property type="term" value="C:endoplasmic reticulum"/>
    <property type="evidence" value="ECO:0007669"/>
    <property type="project" value="TreeGrafter"/>
</dbReference>
<protein>
    <recommendedName>
        <fullName evidence="9">alpha-1,2-Mannosidase</fullName>
        <ecNumber evidence="9">3.2.1.-</ecNumber>
    </recommendedName>
</protein>
<dbReference type="Pfam" id="PF01532">
    <property type="entry name" value="Glyco_hydro_47"/>
    <property type="match status" value="1"/>
</dbReference>
<gene>
    <name evidence="10" type="ORF">CTHT_0068950</name>
</gene>
<dbReference type="SUPFAM" id="SSF48225">
    <property type="entry name" value="Seven-hairpin glycosidases"/>
    <property type="match status" value="1"/>
</dbReference>
<keyword evidence="7" id="KW-0479">Metal-binding</keyword>
<dbReference type="GeneID" id="18260933"/>
<evidence type="ECO:0000256" key="6">
    <source>
        <dbReference type="PIRSR" id="PIRSR601382-1"/>
    </source>
</evidence>
<dbReference type="eggNOG" id="KOG2204">
    <property type="taxonomic scope" value="Eukaryota"/>
</dbReference>
<feature type="disulfide bond" evidence="8">
    <location>
        <begin position="328"/>
        <end position="357"/>
    </location>
</feature>
<dbReference type="OMA" id="DTCVWAY"/>
<dbReference type="PANTHER" id="PTHR11742">
    <property type="entry name" value="MANNOSYL-OLIGOSACCHARIDE ALPHA-1,2-MANNOSIDASE-RELATED"/>
    <property type="match status" value="1"/>
</dbReference>
<dbReference type="KEGG" id="cthr:CTHT_0068950"/>
<dbReference type="STRING" id="759272.G0SH72"/>
<evidence type="ECO:0000256" key="2">
    <source>
        <dbReference type="ARBA" id="ARBA00004922"/>
    </source>
</evidence>
<dbReference type="PRINTS" id="PR00747">
    <property type="entry name" value="GLYHDRLASE47"/>
</dbReference>
<dbReference type="GO" id="GO:0005509">
    <property type="term" value="F:calcium ion binding"/>
    <property type="evidence" value="ECO:0007669"/>
    <property type="project" value="InterPro"/>
</dbReference>
<feature type="active site" description="Proton donor" evidence="6">
    <location>
        <position position="116"/>
    </location>
</feature>
<keyword evidence="7" id="KW-0106">Calcium</keyword>
<dbReference type="UniPathway" id="UPA00378"/>
<dbReference type="PANTHER" id="PTHR11742:SF89">
    <property type="entry name" value="ALPHA-1,2-MANNOSIDASE"/>
    <property type="match status" value="1"/>
</dbReference>
<dbReference type="EC" id="3.2.1.-" evidence="9"/>
<keyword evidence="4 9" id="KW-0378">Hydrolase</keyword>
<comment type="cofactor">
    <cofactor evidence="1 7">
        <name>Ca(2+)</name>
        <dbReference type="ChEBI" id="CHEBI:29108"/>
    </cofactor>
</comment>
<evidence type="ECO:0000256" key="3">
    <source>
        <dbReference type="ARBA" id="ARBA00007658"/>
    </source>
</evidence>
<dbReference type="InterPro" id="IPR001382">
    <property type="entry name" value="Glyco_hydro_47"/>
</dbReference>
<dbReference type="HOGENOM" id="CLU_003818_0_1_1"/>
<dbReference type="GO" id="GO:0004571">
    <property type="term" value="F:mannosyl-oligosaccharide 1,2-alpha-mannosidase activity"/>
    <property type="evidence" value="ECO:0007669"/>
    <property type="project" value="InterPro"/>
</dbReference>
<accession>G0SH72</accession>
<dbReference type="Gene3D" id="1.50.10.10">
    <property type="match status" value="1"/>
</dbReference>
<dbReference type="GO" id="GO:0005975">
    <property type="term" value="P:carbohydrate metabolic process"/>
    <property type="evidence" value="ECO:0007669"/>
    <property type="project" value="InterPro"/>
</dbReference>
<keyword evidence="9" id="KW-0326">Glycosidase</keyword>
<comment type="pathway">
    <text evidence="2">Protein modification; protein glycosylation.</text>
</comment>
<feature type="binding site" evidence="7">
    <location>
        <position position="530"/>
    </location>
    <ligand>
        <name>Ca(2+)</name>
        <dbReference type="ChEBI" id="CHEBI:29108"/>
    </ligand>
</feature>
<organism evidence="11">
    <name type="scientific">Chaetomium thermophilum (strain DSM 1495 / CBS 144.50 / IMI 039719)</name>
    <name type="common">Thermochaetoides thermophila</name>
    <dbReference type="NCBI Taxonomy" id="759272"/>
    <lineage>
        <taxon>Eukaryota</taxon>
        <taxon>Fungi</taxon>
        <taxon>Dikarya</taxon>
        <taxon>Ascomycota</taxon>
        <taxon>Pezizomycotina</taxon>
        <taxon>Sordariomycetes</taxon>
        <taxon>Sordariomycetidae</taxon>
        <taxon>Sordariales</taxon>
        <taxon>Chaetomiaceae</taxon>
        <taxon>Thermochaetoides</taxon>
    </lineage>
</organism>
<evidence type="ECO:0000256" key="1">
    <source>
        <dbReference type="ARBA" id="ARBA00001913"/>
    </source>
</evidence>
<dbReference type="AlphaFoldDB" id="G0SH72"/>
<dbReference type="FunFam" id="1.50.10.10:FF:000037">
    <property type="entry name" value="alpha-1,2-Mannosidase"/>
    <property type="match status" value="1"/>
</dbReference>
<dbReference type="OrthoDB" id="8118055at2759"/>
<dbReference type="Proteomes" id="UP000008066">
    <property type="component" value="Unassembled WGS sequence"/>
</dbReference>
<feature type="active site" evidence="6">
    <location>
        <position position="442"/>
    </location>
</feature>
<dbReference type="GO" id="GO:0036503">
    <property type="term" value="P:ERAD pathway"/>
    <property type="evidence" value="ECO:0007669"/>
    <property type="project" value="UniProtKB-ARBA"/>
</dbReference>
<feature type="active site" evidence="6">
    <location>
        <position position="252"/>
    </location>
</feature>
<dbReference type="RefSeq" id="XP_006697179.1">
    <property type="nucleotide sequence ID" value="XM_006697116.1"/>
</dbReference>
<keyword evidence="11" id="KW-1185">Reference proteome</keyword>
<dbReference type="InterPro" id="IPR036026">
    <property type="entry name" value="Seven-hairpin_glycosidases"/>
</dbReference>
<feature type="active site" description="Proton donor" evidence="6">
    <location>
        <position position="371"/>
    </location>
</feature>
<evidence type="ECO:0000313" key="10">
    <source>
        <dbReference type="EMBL" id="EGS17561.1"/>
    </source>
</evidence>
<evidence type="ECO:0000256" key="8">
    <source>
        <dbReference type="PIRSR" id="PIRSR601382-3"/>
    </source>
</evidence>
<name>G0SH72_CHATD</name>
<evidence type="ECO:0000256" key="7">
    <source>
        <dbReference type="PIRSR" id="PIRSR601382-2"/>
    </source>
</evidence>
<evidence type="ECO:0000256" key="4">
    <source>
        <dbReference type="ARBA" id="ARBA00022801"/>
    </source>
</evidence>
<dbReference type="InterPro" id="IPR050749">
    <property type="entry name" value="Glycosyl_Hydrolase_47"/>
</dbReference>
<sequence>MLPLPTSQPSLLPKLQHDFALESSSERELRLQRRDAVKAAMKRCWSSYRRLAWRSDELAPVSGKKLNPFGGWGATLVDSLDTLWIMDMKDEFYEAVTAAATIDFESVGEDLINVFETNIRYLGGFLGAYELSGDKRLLAKAREVGEMLYVAFDTPNRMPITRWDARAAAQGKKQQAPEHALIAELGTFALEFIRLSMITGDPKWFDAVQRITSTLRASQNTTLLPGLWPVVVNPRNEDFSSHPDYTLGAMADSLFEYLPKTHALMGGLLPEYREMYEVAMDTAIRENLFRPMVPDNADILISGFVTVHKRDDGSRTIYLKPEAQHLVCFAGGMLLLGGKLIGNDTHVDKGTKITDGCVWTYNATPSGIMPENFFMLPCKESQNDSDDKDCPWDPERWKRAVLLKAGLDPEKDADKADAIIEEKHLPQGIIAIRDGKYHLRPEAIESVFILYRLTGRKDLLDTAWQMWRAIEENTRTPLANSGLVDVTAPRGKSAKLDRMESFWIGETLKYFYLMFSEPDLISLDDYVLNTEAHPLKRLKPLTAEQTYV</sequence>
<comment type="similarity">
    <text evidence="3 9">Belongs to the glycosyl hydrolase 47 family.</text>
</comment>
<dbReference type="EMBL" id="GL988047">
    <property type="protein sequence ID" value="EGS17561.1"/>
    <property type="molecule type" value="Genomic_DNA"/>
</dbReference>
<reference evidence="10 11" key="1">
    <citation type="journal article" date="2011" name="Cell">
        <title>Insight into structure and assembly of the nuclear pore complex by utilizing the genome of a eukaryotic thermophile.</title>
        <authorList>
            <person name="Amlacher S."/>
            <person name="Sarges P."/>
            <person name="Flemming D."/>
            <person name="van Noort V."/>
            <person name="Kunze R."/>
            <person name="Devos D.P."/>
            <person name="Arumugam M."/>
            <person name="Bork P."/>
            <person name="Hurt E."/>
        </authorList>
    </citation>
    <scope>NUCLEOTIDE SEQUENCE [LARGE SCALE GENOMIC DNA]</scope>
    <source>
        <strain evidence="11">DSM 1495 / CBS 144.50 / IMI 039719</strain>
    </source>
</reference>
<evidence type="ECO:0000313" key="11">
    <source>
        <dbReference type="Proteomes" id="UP000008066"/>
    </source>
</evidence>
<evidence type="ECO:0000256" key="5">
    <source>
        <dbReference type="ARBA" id="ARBA00023157"/>
    </source>
</evidence>
<dbReference type="InterPro" id="IPR012341">
    <property type="entry name" value="6hp_glycosidase-like_sf"/>
</dbReference>